<dbReference type="PANTHER" id="PTHR45765">
    <property type="entry name" value="METHIONINE--TRNA LIGASE"/>
    <property type="match status" value="1"/>
</dbReference>
<evidence type="ECO:0000313" key="3">
    <source>
        <dbReference type="Proteomes" id="UP000314982"/>
    </source>
</evidence>
<reference evidence="3" key="1">
    <citation type="submission" date="2018-06" db="EMBL/GenBank/DDBJ databases">
        <title>Genome assembly of Danube salmon.</title>
        <authorList>
            <person name="Macqueen D.J."/>
            <person name="Gundappa M.K."/>
        </authorList>
    </citation>
    <scope>NUCLEOTIDE SEQUENCE [LARGE SCALE GENOMIC DNA]</scope>
</reference>
<dbReference type="GO" id="GO:0005829">
    <property type="term" value="C:cytosol"/>
    <property type="evidence" value="ECO:0007669"/>
    <property type="project" value="TreeGrafter"/>
</dbReference>
<dbReference type="AlphaFoldDB" id="A0A4W5RXW3"/>
<evidence type="ECO:0000313" key="2">
    <source>
        <dbReference type="Ensembl" id="ENSHHUP00000091245.1"/>
    </source>
</evidence>
<dbReference type="GO" id="GO:0005524">
    <property type="term" value="F:ATP binding"/>
    <property type="evidence" value="ECO:0007669"/>
    <property type="project" value="InterPro"/>
</dbReference>
<dbReference type="InterPro" id="IPR023458">
    <property type="entry name" value="Met-tRNA_ligase_1"/>
</dbReference>
<proteinExistence type="predicted"/>
<keyword evidence="3" id="KW-1185">Reference proteome</keyword>
<dbReference type="GO" id="GO:0006431">
    <property type="term" value="P:methionyl-tRNA aminoacylation"/>
    <property type="evidence" value="ECO:0007669"/>
    <property type="project" value="TreeGrafter"/>
</dbReference>
<reference evidence="2" key="3">
    <citation type="submission" date="2025-09" db="UniProtKB">
        <authorList>
            <consortium name="Ensembl"/>
        </authorList>
    </citation>
    <scope>IDENTIFICATION</scope>
</reference>
<dbReference type="SUPFAM" id="SSF47323">
    <property type="entry name" value="Anticodon-binding domain of a subclass of class I aminoacyl-tRNA synthetases"/>
    <property type="match status" value="1"/>
</dbReference>
<sequence>MNFFTFFLSLTPLPRPSLPLSELVFVSKFFENCVPAMELQQEDKRLLSQVGWELKQYINLMDKVKTRDTLKCILNISRQGNQYIQVNEPWKKIKGDDTDRQRAGTVAGVSVNVPCLLSVSSSTPHPPSPPPCCRDPGTSSALCPPGITLAWGRRCGR</sequence>
<dbReference type="GO" id="GO:0004825">
    <property type="term" value="F:methionine-tRNA ligase activity"/>
    <property type="evidence" value="ECO:0007669"/>
    <property type="project" value="InterPro"/>
</dbReference>
<dbReference type="InterPro" id="IPR009080">
    <property type="entry name" value="tRNAsynth_Ia_anticodon-bd"/>
</dbReference>
<dbReference type="Gene3D" id="1.10.730.10">
    <property type="entry name" value="Isoleucyl-tRNA Synthetase, Domain 1"/>
    <property type="match status" value="1"/>
</dbReference>
<dbReference type="PANTHER" id="PTHR45765:SF1">
    <property type="entry name" value="METHIONINE--TRNA LIGASE, CYTOPLASMIC"/>
    <property type="match status" value="1"/>
</dbReference>
<organism evidence="2 3">
    <name type="scientific">Hucho hucho</name>
    <name type="common">huchen</name>
    <dbReference type="NCBI Taxonomy" id="62062"/>
    <lineage>
        <taxon>Eukaryota</taxon>
        <taxon>Metazoa</taxon>
        <taxon>Chordata</taxon>
        <taxon>Craniata</taxon>
        <taxon>Vertebrata</taxon>
        <taxon>Euteleostomi</taxon>
        <taxon>Actinopterygii</taxon>
        <taxon>Neopterygii</taxon>
        <taxon>Teleostei</taxon>
        <taxon>Protacanthopterygii</taxon>
        <taxon>Salmoniformes</taxon>
        <taxon>Salmonidae</taxon>
        <taxon>Salmoninae</taxon>
        <taxon>Hucho</taxon>
    </lineage>
</organism>
<reference evidence="2" key="2">
    <citation type="submission" date="2025-08" db="UniProtKB">
        <authorList>
            <consortium name="Ensembl"/>
        </authorList>
    </citation>
    <scope>IDENTIFICATION</scope>
</reference>
<dbReference type="Proteomes" id="UP000314982">
    <property type="component" value="Unassembled WGS sequence"/>
</dbReference>
<dbReference type="GO" id="GO:0017101">
    <property type="term" value="C:aminoacyl-tRNA synthetase multienzyme complex"/>
    <property type="evidence" value="ECO:0007669"/>
    <property type="project" value="TreeGrafter"/>
</dbReference>
<evidence type="ECO:0000259" key="1">
    <source>
        <dbReference type="Pfam" id="PF19303"/>
    </source>
</evidence>
<name>A0A4W5RXW3_9TELE</name>
<dbReference type="Pfam" id="PF19303">
    <property type="entry name" value="Anticodon_3"/>
    <property type="match status" value="1"/>
</dbReference>
<dbReference type="Ensembl" id="ENSHHUT00000094059.1">
    <property type="protein sequence ID" value="ENSHHUP00000091245.1"/>
    <property type="gene ID" value="ENSHHUG00000052651.1"/>
</dbReference>
<accession>A0A4W5RXW3</accession>
<feature type="domain" description="Methionyl-tRNA synthetase anticodon-binding" evidence="1">
    <location>
        <begin position="38"/>
        <end position="120"/>
    </location>
</feature>
<protein>
    <recommendedName>
        <fullName evidence="1">Methionyl-tRNA synthetase anticodon-binding domain-containing protein</fullName>
    </recommendedName>
</protein>
<dbReference type="InterPro" id="IPR041872">
    <property type="entry name" value="Anticodon_Met"/>
</dbReference>